<dbReference type="InterPro" id="IPR051490">
    <property type="entry name" value="THEM6_lcsJ_thioesterase"/>
</dbReference>
<proteinExistence type="predicted"/>
<gene>
    <name evidence="1" type="ORF">SJ2017_0105</name>
</gene>
<evidence type="ECO:0000313" key="1">
    <source>
        <dbReference type="EMBL" id="ARD20454.1"/>
    </source>
</evidence>
<dbReference type="InterPro" id="IPR029069">
    <property type="entry name" value="HotDog_dom_sf"/>
</dbReference>
<protein>
    <submittedName>
        <fullName evidence="1">Thioesterase</fullName>
    </submittedName>
</protein>
<dbReference type="Gene3D" id="3.10.129.10">
    <property type="entry name" value="Hotdog Thioesterase"/>
    <property type="match status" value="1"/>
</dbReference>
<dbReference type="CDD" id="cd00586">
    <property type="entry name" value="4HBT"/>
    <property type="match status" value="1"/>
</dbReference>
<accession>A0ABN4YCN6</accession>
<dbReference type="SUPFAM" id="SSF54637">
    <property type="entry name" value="Thioesterase/thiol ester dehydrase-isomerase"/>
    <property type="match status" value="1"/>
</dbReference>
<name>A0ABN4YCN6_9GAMM</name>
<reference evidence="1 2" key="1">
    <citation type="submission" date="2017-03" db="EMBL/GenBank/DDBJ databases">
        <title>Genome sequencing of Shewanella japonica KCTC 22435.</title>
        <authorList>
            <person name="Kim K.M."/>
        </authorList>
    </citation>
    <scope>NUCLEOTIDE SEQUENCE [LARGE SCALE GENOMIC DNA]</scope>
    <source>
        <strain evidence="1 2">KCTC 22435</strain>
    </source>
</reference>
<keyword evidence="2" id="KW-1185">Reference proteome</keyword>
<dbReference type="RefSeq" id="WP_080914549.1">
    <property type="nucleotide sequence ID" value="NZ_CP020472.1"/>
</dbReference>
<dbReference type="Proteomes" id="UP000191820">
    <property type="component" value="Chromosome"/>
</dbReference>
<dbReference type="PANTHER" id="PTHR12475:SF4">
    <property type="entry name" value="PROTEIN THEM6"/>
    <property type="match status" value="1"/>
</dbReference>
<sequence>MNLYFRLIWLMLWRNRQAKKIGFLDTSRISYRALPLDCDINMHLTNSRYPAFMDLARTHMIAEMGLMQKFLKLKWLPIVNASEFTFFRDIKPMEKFEIETRIVGWDEKYFYIEQRFVTARGLHCIMHVRGVFICKGKQVPITDLVATAGYEGPTPAMPPELVKWKEFLQVKKDQNLAPKLSLAS</sequence>
<organism evidence="1 2">
    <name type="scientific">Shewanella japonica</name>
    <dbReference type="NCBI Taxonomy" id="93973"/>
    <lineage>
        <taxon>Bacteria</taxon>
        <taxon>Pseudomonadati</taxon>
        <taxon>Pseudomonadota</taxon>
        <taxon>Gammaproteobacteria</taxon>
        <taxon>Alteromonadales</taxon>
        <taxon>Shewanellaceae</taxon>
        <taxon>Shewanella</taxon>
    </lineage>
</organism>
<dbReference type="PANTHER" id="PTHR12475">
    <property type="match status" value="1"/>
</dbReference>
<dbReference type="Pfam" id="PF13279">
    <property type="entry name" value="4HBT_2"/>
    <property type="match status" value="1"/>
</dbReference>
<evidence type="ECO:0000313" key="2">
    <source>
        <dbReference type="Proteomes" id="UP000191820"/>
    </source>
</evidence>
<dbReference type="EMBL" id="CP020472">
    <property type="protein sequence ID" value="ARD20454.1"/>
    <property type="molecule type" value="Genomic_DNA"/>
</dbReference>